<reference evidence="2 3" key="1">
    <citation type="submission" date="2009-08" db="EMBL/GenBank/DDBJ databases">
        <authorList>
            <person name="Weinstock G."/>
            <person name="Sodergren E."/>
            <person name="Clifton S."/>
            <person name="Fulton L."/>
            <person name="Fulton B."/>
            <person name="Courtney L."/>
            <person name="Fronick C."/>
            <person name="Harrison M."/>
            <person name="Strong C."/>
            <person name="Farmer C."/>
            <person name="Delahaunty K."/>
            <person name="Markovic C."/>
            <person name="Hall O."/>
            <person name="Minx P."/>
            <person name="Tomlinson C."/>
            <person name="Mitreva M."/>
            <person name="Nelson J."/>
            <person name="Hou S."/>
            <person name="Wollam A."/>
            <person name="Pepin K.H."/>
            <person name="Johnson M."/>
            <person name="Bhonagiri V."/>
            <person name="Nash W.E."/>
            <person name="Warren W."/>
            <person name="Chinwalla A."/>
            <person name="Mardis E.R."/>
            <person name="Wilson R.K."/>
        </authorList>
    </citation>
    <scope>NUCLEOTIDE SEQUENCE [LARGE SCALE GENOMIC DNA]</scope>
    <source>
        <strain evidence="2 3">L1-82</strain>
    </source>
</reference>
<feature type="domain" description="DUF5716" evidence="1">
    <location>
        <begin position="1"/>
        <end position="256"/>
    </location>
</feature>
<accession>C7GCU4</accession>
<feature type="non-terminal residue" evidence="2">
    <location>
        <position position="1"/>
    </location>
</feature>
<protein>
    <recommendedName>
        <fullName evidence="1">DUF5716 domain-containing protein</fullName>
    </recommendedName>
</protein>
<sequence length="260" mass="30276">DRRERFYYFAFSQQKELWLHDVCLFDNRGDEVWCRRLERDQRTMPQLVTISEEQRNIDRANKDASFLKIVSEVTGGHIVSAVYLTGDGFDGEWMKESLSFLCKGRRVFMGKNLYSKGACYAAARKCMTEENSWQFVYMGDNEMKVNVSLKVQSQGKTEFFTLISAGDNWYETVGECEVLLDGSNEIDFWLQLPNSKEAKIEKLTLADLPERPPRTTRLRIKAQPVSDMEVKIRIKDLGFGEIFKSSDKTWEYMMSLENVQ</sequence>
<evidence type="ECO:0000313" key="3">
    <source>
        <dbReference type="Proteomes" id="UP000004828"/>
    </source>
</evidence>
<dbReference type="InterPro" id="IPR043770">
    <property type="entry name" value="DUF5716_C"/>
</dbReference>
<dbReference type="EMBL" id="ABYJ02000137">
    <property type="protein sequence ID" value="EEV00353.1"/>
    <property type="molecule type" value="Genomic_DNA"/>
</dbReference>
<gene>
    <name evidence="2" type="ORF">ROSINTL182_07744</name>
</gene>
<evidence type="ECO:0000259" key="1">
    <source>
        <dbReference type="Pfam" id="PF18980"/>
    </source>
</evidence>
<name>C7GCU4_9FIRM</name>
<proteinExistence type="predicted"/>
<evidence type="ECO:0000313" key="2">
    <source>
        <dbReference type="EMBL" id="EEV00353.1"/>
    </source>
</evidence>
<organism evidence="2 3">
    <name type="scientific">Roseburia intestinalis L1-82</name>
    <dbReference type="NCBI Taxonomy" id="536231"/>
    <lineage>
        <taxon>Bacteria</taxon>
        <taxon>Bacillati</taxon>
        <taxon>Bacillota</taxon>
        <taxon>Clostridia</taxon>
        <taxon>Lachnospirales</taxon>
        <taxon>Lachnospiraceae</taxon>
        <taxon>Roseburia</taxon>
    </lineage>
</organism>
<dbReference type="Proteomes" id="UP000004828">
    <property type="component" value="Unassembled WGS sequence"/>
</dbReference>
<dbReference type="AlphaFoldDB" id="C7GCU4"/>
<dbReference type="HOGENOM" id="CLU_054008_0_0_9"/>
<comment type="caution">
    <text evidence="2">The sequence shown here is derived from an EMBL/GenBank/DDBJ whole genome shotgun (WGS) entry which is preliminary data.</text>
</comment>
<dbReference type="Pfam" id="PF18980">
    <property type="entry name" value="DUF5716_C"/>
    <property type="match status" value="1"/>
</dbReference>
<dbReference type="RefSeq" id="WP_006857826.1">
    <property type="nucleotide sequence ID" value="NZ_GG692728.1"/>
</dbReference>